<evidence type="ECO:0000256" key="2">
    <source>
        <dbReference type="ARBA" id="ARBA00022630"/>
    </source>
</evidence>
<dbReference type="AlphaFoldDB" id="A0A2C7ABI5"/>
<dbReference type="InterPro" id="IPR004136">
    <property type="entry name" value="NMO"/>
</dbReference>
<dbReference type="CDD" id="cd04730">
    <property type="entry name" value="NPD_like"/>
    <property type="match status" value="1"/>
</dbReference>
<dbReference type="PANTHER" id="PTHR42747">
    <property type="entry name" value="NITRONATE MONOOXYGENASE-RELATED"/>
    <property type="match status" value="1"/>
</dbReference>
<dbReference type="SUPFAM" id="SSF51412">
    <property type="entry name" value="Inosine monophosphate dehydrogenase (IMPDH)"/>
    <property type="match status" value="1"/>
</dbReference>
<dbReference type="Proteomes" id="UP000223527">
    <property type="component" value="Unassembled WGS sequence"/>
</dbReference>
<dbReference type="GO" id="GO:0018580">
    <property type="term" value="F:nitronate monooxygenase activity"/>
    <property type="evidence" value="ECO:0007669"/>
    <property type="project" value="InterPro"/>
</dbReference>
<dbReference type="Pfam" id="PF03060">
    <property type="entry name" value="NMO"/>
    <property type="match status" value="1"/>
</dbReference>
<evidence type="ECO:0000313" key="7">
    <source>
        <dbReference type="Proteomes" id="UP000223527"/>
    </source>
</evidence>
<evidence type="ECO:0000256" key="5">
    <source>
        <dbReference type="ARBA" id="ARBA00023033"/>
    </source>
</evidence>
<dbReference type="FunFam" id="3.20.20.70:FF:000210">
    <property type="entry name" value="2-nitropropane dioxygenase"/>
    <property type="match status" value="1"/>
</dbReference>
<proteinExistence type="inferred from homology"/>
<protein>
    <submittedName>
        <fullName evidence="6">Nitronate monooxygenase</fullName>
    </submittedName>
</protein>
<evidence type="ECO:0000256" key="4">
    <source>
        <dbReference type="ARBA" id="ARBA00023002"/>
    </source>
</evidence>
<accession>A0A2C7ABI5</accession>
<organism evidence="6 7">
    <name type="scientific">Teichococcus rhizosphaerae</name>
    <dbReference type="NCBI Taxonomy" id="1335062"/>
    <lineage>
        <taxon>Bacteria</taxon>
        <taxon>Pseudomonadati</taxon>
        <taxon>Pseudomonadota</taxon>
        <taxon>Alphaproteobacteria</taxon>
        <taxon>Acetobacterales</taxon>
        <taxon>Roseomonadaceae</taxon>
        <taxon>Roseomonas</taxon>
    </lineage>
</organism>
<evidence type="ECO:0000256" key="1">
    <source>
        <dbReference type="ARBA" id="ARBA00009881"/>
    </source>
</evidence>
<reference evidence="6 7" key="1">
    <citation type="submission" date="2017-10" db="EMBL/GenBank/DDBJ databases">
        <authorList>
            <person name="Banno H."/>
            <person name="Chua N.-H."/>
        </authorList>
    </citation>
    <scope>NUCLEOTIDE SEQUENCE [LARGE SCALE GENOMIC DNA]</scope>
    <source>
        <strain evidence="6 7">YW11</strain>
    </source>
</reference>
<keyword evidence="5 6" id="KW-0503">Monooxygenase</keyword>
<comment type="caution">
    <text evidence="6">The sequence shown here is derived from an EMBL/GenBank/DDBJ whole genome shotgun (WGS) entry which is preliminary data.</text>
</comment>
<dbReference type="Gene3D" id="3.20.20.70">
    <property type="entry name" value="Aldolase class I"/>
    <property type="match status" value="1"/>
</dbReference>
<dbReference type="EMBL" id="PDNU01000010">
    <property type="protein sequence ID" value="PHK95419.1"/>
    <property type="molecule type" value="Genomic_DNA"/>
</dbReference>
<name>A0A2C7ABI5_9PROT</name>
<keyword evidence="4" id="KW-0560">Oxidoreductase</keyword>
<dbReference type="OrthoDB" id="9778912at2"/>
<evidence type="ECO:0000256" key="3">
    <source>
        <dbReference type="ARBA" id="ARBA00022643"/>
    </source>
</evidence>
<keyword evidence="2" id="KW-0285">Flavoprotein</keyword>
<gene>
    <name evidence="6" type="ORF">CR162_07985</name>
</gene>
<keyword evidence="7" id="KW-1185">Reference proteome</keyword>
<dbReference type="InterPro" id="IPR013785">
    <property type="entry name" value="Aldolase_TIM"/>
</dbReference>
<sequence>MPLPAAFEGRLALPAVAAPMFLVSGPDMVVETCRAGVVGTFPSLNQRSNEGYAAWLEEIGGRLAQAPGAAPFGVNLIVHRSNKRLDADLRTTVAHKVPLVITSLGAVAEVVRAVHGYGGLVFHDVTNIRHAEKAVEAGVDGLIAVCNGAGGHAGTLNPFAFLSELRAMFSGTLLLGGSINTGRQVAAARLMGADLAYIGTRFVAVQESMAPPEYRRMILEARARDIVYTAAISGVKANFLRASIAAAGLDPDALDEATPLNVSDHESRPWKNIWSAGHGVGGIEDVPGVAALCQRLAAEYRAVAPAGLAMAAE</sequence>
<keyword evidence="3" id="KW-0288">FMN</keyword>
<evidence type="ECO:0000313" key="6">
    <source>
        <dbReference type="EMBL" id="PHK95419.1"/>
    </source>
</evidence>
<dbReference type="PANTHER" id="PTHR42747:SF4">
    <property type="entry name" value="BLR1330 PROTEIN"/>
    <property type="match status" value="1"/>
</dbReference>
<dbReference type="RefSeq" id="WP_099095015.1">
    <property type="nucleotide sequence ID" value="NZ_PDNU01000010.1"/>
</dbReference>
<comment type="similarity">
    <text evidence="1">Belongs to the nitronate monooxygenase family. NMO class I subfamily.</text>
</comment>